<protein>
    <recommendedName>
        <fullName evidence="5">COP9 signalosome complex subunit 3 N-terminal helical repeats domain-containing protein</fullName>
    </recommendedName>
</protein>
<keyword evidence="7" id="KW-1185">Reference proteome</keyword>
<dbReference type="InterPro" id="IPR000675">
    <property type="entry name" value="Cutinase/axe"/>
</dbReference>
<evidence type="ECO:0000313" key="7">
    <source>
        <dbReference type="Proteomes" id="UP000565441"/>
    </source>
</evidence>
<evidence type="ECO:0000259" key="5">
    <source>
        <dbReference type="Pfam" id="PF22788"/>
    </source>
</evidence>
<dbReference type="EMBL" id="JAACJP010000007">
    <property type="protein sequence ID" value="KAF5383247.1"/>
    <property type="molecule type" value="Genomic_DNA"/>
</dbReference>
<dbReference type="GO" id="GO:0006511">
    <property type="term" value="P:ubiquitin-dependent protein catabolic process"/>
    <property type="evidence" value="ECO:0007669"/>
    <property type="project" value="TreeGrafter"/>
</dbReference>
<feature type="chain" id="PRO_5034316949" description="COP9 signalosome complex subunit 3 N-terminal helical repeats domain-containing protein" evidence="4">
    <location>
        <begin position="21"/>
        <end position="681"/>
    </location>
</feature>
<evidence type="ECO:0000313" key="6">
    <source>
        <dbReference type="EMBL" id="KAF5383247.1"/>
    </source>
</evidence>
<dbReference type="InterPro" id="IPR029058">
    <property type="entry name" value="AB_hydrolase_fold"/>
</dbReference>
<dbReference type="SMART" id="SM01110">
    <property type="entry name" value="Cutinase"/>
    <property type="match status" value="1"/>
</dbReference>
<dbReference type="PANTHER" id="PTHR10758:SF1">
    <property type="entry name" value="COP9 SIGNALOSOME COMPLEX SUBUNIT 3"/>
    <property type="match status" value="1"/>
</dbReference>
<keyword evidence="1" id="KW-0963">Cytoplasm</keyword>
<dbReference type="SUPFAM" id="SSF53474">
    <property type="entry name" value="alpha/beta-Hydrolases"/>
    <property type="match status" value="1"/>
</dbReference>
<dbReference type="Gene3D" id="3.40.50.1820">
    <property type="entry name" value="alpha/beta hydrolase"/>
    <property type="match status" value="1"/>
</dbReference>
<dbReference type="OrthoDB" id="29061at2759"/>
<dbReference type="Pfam" id="PF22788">
    <property type="entry name" value="COP9_hel_rpt"/>
    <property type="match status" value="1"/>
</dbReference>
<feature type="domain" description="COP9 signalosome complex subunit 3 N-terminal helical repeats" evidence="5">
    <location>
        <begin position="257"/>
        <end position="472"/>
    </location>
</feature>
<evidence type="ECO:0000256" key="3">
    <source>
        <dbReference type="SAM" id="MobiDB-lite"/>
    </source>
</evidence>
<dbReference type="GO" id="GO:0052689">
    <property type="term" value="F:carboxylic ester hydrolase activity"/>
    <property type="evidence" value="ECO:0007669"/>
    <property type="project" value="UniProtKB-ARBA"/>
</dbReference>
<feature type="signal peptide" evidence="4">
    <location>
        <begin position="1"/>
        <end position="20"/>
    </location>
</feature>
<feature type="region of interest" description="Disordered" evidence="3">
    <location>
        <begin position="195"/>
        <end position="223"/>
    </location>
</feature>
<keyword evidence="4" id="KW-0732">Signal</keyword>
<dbReference type="Proteomes" id="UP000565441">
    <property type="component" value="Unassembled WGS sequence"/>
</dbReference>
<keyword evidence="2" id="KW-0378">Hydrolase</keyword>
<dbReference type="Pfam" id="PF01083">
    <property type="entry name" value="Cutinase"/>
    <property type="match status" value="1"/>
</dbReference>
<dbReference type="GO" id="GO:0008180">
    <property type="term" value="C:COP9 signalosome"/>
    <property type="evidence" value="ECO:0007669"/>
    <property type="project" value="TreeGrafter"/>
</dbReference>
<gene>
    <name evidence="6" type="ORF">D9615_004842</name>
</gene>
<reference evidence="6 7" key="1">
    <citation type="journal article" date="2020" name="ISME J.">
        <title>Uncovering the hidden diversity of litter-decomposition mechanisms in mushroom-forming fungi.</title>
        <authorList>
            <person name="Floudas D."/>
            <person name="Bentzer J."/>
            <person name="Ahren D."/>
            <person name="Johansson T."/>
            <person name="Persson P."/>
            <person name="Tunlid A."/>
        </authorList>
    </citation>
    <scope>NUCLEOTIDE SEQUENCE [LARGE SCALE GENOMIC DNA]</scope>
    <source>
        <strain evidence="6 7">CBS 661.87</strain>
    </source>
</reference>
<comment type="caution">
    <text evidence="6">The sequence shown here is derived from an EMBL/GenBank/DDBJ whole genome shotgun (WGS) entry which is preliminary data.</text>
</comment>
<accession>A0A8H5HH48</accession>
<dbReference type="AlphaFoldDB" id="A0A8H5HH48"/>
<evidence type="ECO:0000256" key="2">
    <source>
        <dbReference type="ARBA" id="ARBA00022801"/>
    </source>
</evidence>
<dbReference type="PANTHER" id="PTHR10758">
    <property type="entry name" value="26S PROTEASOME NON-ATPASE REGULATORY SUBUNIT 3/COP9 SIGNALOSOME COMPLEX SUBUNIT 3"/>
    <property type="match status" value="1"/>
</dbReference>
<dbReference type="InterPro" id="IPR055089">
    <property type="entry name" value="COP9_N"/>
</dbReference>
<organism evidence="6 7">
    <name type="scientific">Tricholomella constricta</name>
    <dbReference type="NCBI Taxonomy" id="117010"/>
    <lineage>
        <taxon>Eukaryota</taxon>
        <taxon>Fungi</taxon>
        <taxon>Dikarya</taxon>
        <taxon>Basidiomycota</taxon>
        <taxon>Agaricomycotina</taxon>
        <taxon>Agaricomycetes</taxon>
        <taxon>Agaricomycetidae</taxon>
        <taxon>Agaricales</taxon>
        <taxon>Tricholomatineae</taxon>
        <taxon>Lyophyllaceae</taxon>
        <taxon>Tricholomella</taxon>
    </lineage>
</organism>
<evidence type="ECO:0000256" key="1">
    <source>
        <dbReference type="ARBA" id="ARBA00022490"/>
    </source>
</evidence>
<name>A0A8H5HH48_9AGAR</name>
<proteinExistence type="predicted"/>
<dbReference type="InterPro" id="IPR050756">
    <property type="entry name" value="CSN3"/>
</dbReference>
<evidence type="ECO:0000256" key="4">
    <source>
        <dbReference type="SAM" id="SignalP"/>
    </source>
</evidence>
<sequence length="681" mass="71742">MLSSKAIFIALTTLAVSIFANPIPAPSTGCAAVHIITARGSSEPPGEGTIGAIVDDVVSSSKQTVSREAVVYPATVINYLGPLGSQAQGVAAMKARLAAKASACPDTKIVLTGYSQGAHVAGDVLASKAGGTANVAALILMGDPGHVRGESFQKGTANMSNGLFPRSNNALEPFASKINSFCDFGDPFCAASPLPFLPSHPTQPTQPNPPNHPTQTMAPQPAPESLDSILTQITTSNSPGALNHTLRNALPKESRDTILASALASGQDPLSVLDVRENTLGVLYILAARLNTPSAGTPPPPWPLIQAFCRSFIPEQARLAPDRVTALAKGIASLAASMSNPKAAVQPLSDLVQRYPPDASYLTALHPIFALTCVKTHTFPALLPVLSTPITSIDLTLAPDLTYGDNLSYHYLGGVALAALKSWRAAEEFFEIAVSAPGVVPAALQLEALKKLRIVQLIAGGKVNPLPKYTHPLLGRLLKNSPYNAFINAYPNNVGVLADIMQREAQLFATEKNTGLLQQAVARAPRWALKKLTATYVTLGLGDIGRAVGIEAEEDVRALLLSMIEAGDIAAQMSADGTVTFSDPAPRFTKAQVDAVLADVQGQAAALGELEREMGRSKEFLGKVRTYAVLGWADPDLEFDFAFGEQAVKSREEGAWIGQTEEEVFSMSAAGMQWAEDAVFT</sequence>